<keyword evidence="2" id="KW-1185">Reference proteome</keyword>
<evidence type="ECO:0000313" key="2">
    <source>
        <dbReference type="Proteomes" id="UP000091897"/>
    </source>
</evidence>
<reference evidence="1 2" key="1">
    <citation type="submission" date="2016-06" db="EMBL/GenBank/DDBJ databases">
        <title>Complete genome sequences of Bordetella bronchialis and Bordetella flabilis.</title>
        <authorList>
            <person name="LiPuma J.J."/>
            <person name="Spilker T."/>
        </authorList>
    </citation>
    <scope>NUCLEOTIDE SEQUENCE [LARGE SCALE GENOMIC DNA]</scope>
    <source>
        <strain evidence="1 2">AU3182</strain>
    </source>
</reference>
<dbReference type="Proteomes" id="UP000091897">
    <property type="component" value="Chromosome"/>
</dbReference>
<dbReference type="RefSeq" id="WP_066350957.1">
    <property type="nucleotide sequence ID" value="NZ_CBCSFJ010000018.1"/>
</dbReference>
<evidence type="ECO:0000313" key="1">
    <source>
        <dbReference type="EMBL" id="ANN67468.1"/>
    </source>
</evidence>
<name>A0ABM6CW88_9BORD</name>
<dbReference type="EMBL" id="CP016170">
    <property type="protein sequence ID" value="ANN67468.1"/>
    <property type="molecule type" value="Genomic_DNA"/>
</dbReference>
<proteinExistence type="predicted"/>
<protein>
    <submittedName>
        <fullName evidence="1">Uncharacterized protein</fullName>
    </submittedName>
</protein>
<sequence length="1022" mass="110391">MNDAKLLSDVQNSGLLSNILKFQFNDVFELTADSTKGNEADGVSAYTATATLNQNGLEAWNVTFTLSSTSSGLFVKQKGQAYGGSDGTDRTTLIAPLNSNKAVAQLVDTDKDGEDVKVWAKIENSEVHGGVLVSDPTYETFTFDALPKNLALDLRNDNPGVQTVADGVNVSSATATLVNGTSGKNYGWSVTFALPKDKSAKFVAQAGQSYGGADSTDRTILIAPLASNSATAQIVDENPKGETVTLNAAVDNAVVDLSAPAVNFPFSAVTGLYLTLEGDTGATVAADGQSAHSATATLGGTNMYYPLNVTFTLPANKSATFLLQQNQRYGDNGTNKQVMIAPLAQNVATAKFVDPKGETVALQAVVDYDENQTIVSSPKSLSFQFTTQGGGSFDNPKYFKSDANARENDIYQLIDGDFPGTGYIEGAYYICVNPNGLSNAASYPPPALGEPDNENWAHAWKSFQNGVLDTLGAGANPALFGNGNHCLGVVLYFDPGTGEGGNHISPDWTLQPGKYFKSYMETLGFVMRSQVKTKESEAPPNGFSIALIDDHGVPYDETQSLLKPTPYTAVINGSRFADTEDTSGTAADDSIEWCAKRYYTSKIKETTKIGLQSSLPDGTEARFGTTANSNTTPIQVTVYTSTKYNAVPATGGLGVDPKHMDRGVAPPADDNDYWKTHPSMDPWPADFYWRQDNYRVAIRNNDDASINNQASDKEIFDITIDGMPLDIDGNTGPSSYIYCESSNNCYTTDAYICWTGTSDLTARFYMDNPVSLETGNFDGSITLVLVTYVRLFNPFGLWPSSPGLVSLHDQYGNEGSFYLNCNIPPTYYPKDYGSQDIDGYPKNSSIAVVSNTEGRVLSKFDDVIVSTQATPTVVEPENVALYSPSYQKWAGLSPDTFPKDLLRWVNLASPGGTGGVSTWRFMGVATEVPNGIYTFYNSGYGGYSWGVKSEYSLPPNVFAQPGYVALCTVRPVWDQNGFLLFNESGYTHPETISDTTYDRFAPFVSQLNKDFVWRFTNGRSPY</sequence>
<gene>
    <name evidence="1" type="ORF">BAU06_15190</name>
</gene>
<accession>A0ABM6CW88</accession>
<organism evidence="1 2">
    <name type="scientific">Bordetella bronchialis</name>
    <dbReference type="NCBI Taxonomy" id="463025"/>
    <lineage>
        <taxon>Bacteria</taxon>
        <taxon>Pseudomonadati</taxon>
        <taxon>Pseudomonadota</taxon>
        <taxon>Betaproteobacteria</taxon>
        <taxon>Burkholderiales</taxon>
        <taxon>Alcaligenaceae</taxon>
        <taxon>Bordetella</taxon>
    </lineage>
</organism>